<evidence type="ECO:0000313" key="2">
    <source>
        <dbReference type="EMBL" id="EJK49510.1"/>
    </source>
</evidence>
<protein>
    <submittedName>
        <fullName evidence="2">Uncharacterized protein</fullName>
    </submittedName>
</protein>
<feature type="compositionally biased region" description="Basic residues" evidence="1">
    <location>
        <begin position="238"/>
        <end position="251"/>
    </location>
</feature>
<reference evidence="2 3" key="1">
    <citation type="journal article" date="2012" name="Genome Biol.">
        <title>Genome and low-iron response of an oceanic diatom adapted to chronic iron limitation.</title>
        <authorList>
            <person name="Lommer M."/>
            <person name="Specht M."/>
            <person name="Roy A.S."/>
            <person name="Kraemer L."/>
            <person name="Andreson R."/>
            <person name="Gutowska M.A."/>
            <person name="Wolf J."/>
            <person name="Bergner S.V."/>
            <person name="Schilhabel M.B."/>
            <person name="Klostermeier U.C."/>
            <person name="Beiko R.G."/>
            <person name="Rosenstiel P."/>
            <person name="Hippler M."/>
            <person name="Laroche J."/>
        </authorList>
    </citation>
    <scope>NUCLEOTIDE SEQUENCE [LARGE SCALE GENOMIC DNA]</scope>
    <source>
        <strain evidence="2 3">CCMP1005</strain>
    </source>
</reference>
<feature type="compositionally biased region" description="Basic and acidic residues" evidence="1">
    <location>
        <begin position="212"/>
        <end position="225"/>
    </location>
</feature>
<sequence>MMAPRLVTVLPHEPLPPPSAGPGRIHLQGSLVPQAKGGTLQSSPTDGGGDGTHGGGIGCRDADSIAEALGRSLRSLFAATCGDLVSPCDGDGGEGLEVVVSSESKACACVFLPTPVPRPDLRVPPQEGRVLPPRPPRVGRVARRDDPAGRRGGLPGREREVRRTGPAGDPRGPRRGRVRPGRRVREVGTGGPSQVPPADLQPGEQEAGADGGGDRGEKADDEVRPRRLRPGPGAAGRGRGRGGTRGGRRGRPAGELSGAFRGRVRARSGERRRRVPERRAG</sequence>
<feature type="compositionally biased region" description="Basic residues" evidence="1">
    <location>
        <begin position="262"/>
        <end position="281"/>
    </location>
</feature>
<dbReference type="AlphaFoldDB" id="K0R8V5"/>
<proteinExistence type="predicted"/>
<organism evidence="2 3">
    <name type="scientific">Thalassiosira oceanica</name>
    <name type="common">Marine diatom</name>
    <dbReference type="NCBI Taxonomy" id="159749"/>
    <lineage>
        <taxon>Eukaryota</taxon>
        <taxon>Sar</taxon>
        <taxon>Stramenopiles</taxon>
        <taxon>Ochrophyta</taxon>
        <taxon>Bacillariophyta</taxon>
        <taxon>Coscinodiscophyceae</taxon>
        <taxon>Thalassiosirophycidae</taxon>
        <taxon>Thalassiosirales</taxon>
        <taxon>Thalassiosiraceae</taxon>
        <taxon>Thalassiosira</taxon>
    </lineage>
</organism>
<comment type="caution">
    <text evidence="2">The sequence shown here is derived from an EMBL/GenBank/DDBJ whole genome shotgun (WGS) entry which is preliminary data.</text>
</comment>
<evidence type="ECO:0000313" key="3">
    <source>
        <dbReference type="Proteomes" id="UP000266841"/>
    </source>
</evidence>
<feature type="region of interest" description="Disordered" evidence="1">
    <location>
        <begin position="114"/>
        <end position="281"/>
    </location>
</feature>
<feature type="region of interest" description="Disordered" evidence="1">
    <location>
        <begin position="1"/>
        <end position="56"/>
    </location>
</feature>
<dbReference type="Proteomes" id="UP000266841">
    <property type="component" value="Unassembled WGS sequence"/>
</dbReference>
<evidence type="ECO:0000256" key="1">
    <source>
        <dbReference type="SAM" id="MobiDB-lite"/>
    </source>
</evidence>
<dbReference type="EMBL" id="AGNL01044711">
    <property type="protein sequence ID" value="EJK49510.1"/>
    <property type="molecule type" value="Genomic_DNA"/>
</dbReference>
<keyword evidence="3" id="KW-1185">Reference proteome</keyword>
<feature type="compositionally biased region" description="Basic residues" evidence="1">
    <location>
        <begin position="173"/>
        <end position="182"/>
    </location>
</feature>
<gene>
    <name evidence="2" type="ORF">THAOC_31610</name>
</gene>
<accession>K0R8V5</accession>
<name>K0R8V5_THAOC</name>
<feature type="compositionally biased region" description="Gly residues" evidence="1">
    <location>
        <begin position="46"/>
        <end position="56"/>
    </location>
</feature>